<keyword evidence="6 8" id="KW-0175">Coiled coil</keyword>
<dbReference type="InterPro" id="IPR022157">
    <property type="entry name" value="Dynactin"/>
</dbReference>
<dbReference type="Gene3D" id="1.10.287.1490">
    <property type="match status" value="1"/>
</dbReference>
<feature type="region of interest" description="Disordered" evidence="9">
    <location>
        <begin position="1058"/>
        <end position="1081"/>
    </location>
</feature>
<dbReference type="OrthoDB" id="2130750at2759"/>
<name>A0A550D082_9AGAR</name>
<evidence type="ECO:0000256" key="2">
    <source>
        <dbReference type="ARBA" id="ARBA00011010"/>
    </source>
</evidence>
<evidence type="ECO:0000256" key="3">
    <source>
        <dbReference type="ARBA" id="ARBA00022490"/>
    </source>
</evidence>
<dbReference type="PROSITE" id="PS00845">
    <property type="entry name" value="CAP_GLY_1"/>
    <property type="match status" value="1"/>
</dbReference>
<sequence length="1235" mass="137838">MSAEPTIGSIVEIPVGRGVVRFTGSTSFSPGKWVGVQLYEQKGKNDGSVQGTQYFTCPPGYGVFVRPSQVKAVLGQEPKENGHARTVPAGRPGLGHQRTPSTSSLLRSNSMHRSSASTSGSRAGSPAKVSPKPASPAKTSRLGPASPTKRASTSLQPRKSLSLKQSPPQDVVPRDSPLSRKPPASPVLPRHQTSSPLISQPPLLATTPPRTPSPPIPIIRPSSRSGSPITNATPPRPPPDDSELQELRAKLRVLEAKRGDDARHVRELETRLAEAESFVALRPKLQAKLSQLQTELIETRRELADAQQLSQLNEGRNADNQEQLEMAMLDKEMAEERAELAETELEELREKLAAVEVELTVRREESGEPIDTESGKDTLAYIQLEKQNERLKEALIRLRDMSQETDQEQRRRLADLEKDLSGFDELQTSYETTLIQLTNAEIQVEDLKMQLDDALGAEEMLVKLTERNLELGEKIEDMRITIEDLEALKELNDELEENHVETEKALNEDLERRDMEIQELKRDVEKFEDACQDLEGTISQFRDLVMTLQSELDALRAQTQTAQDESANAASQTAAVMSLNLKLQSSASKNQAKHIELEIKRLEARESKELLEIVQPFLPQLYVEQDSLATSCYLFFLRLAYKADLVSSAIAQSHGLPEALHGTVSDVLVGVCEMRGRLSALSTLCRRFAAIMRRCDVETFLNIGRIFPDIAPMEKRLDMHVDLLRRDEFRVRECVSDILKMQAQFDHLAETYFEGFSHDLGERELGYVSMFDHDLDMFTGSMGLIKTTVDVILKDDEIVFDMGGYDIDAEFFTPMQKLLDQIKPAKTTARKLVKRFEDLTQESNAVKSAFEPRLKALSNAVPELVNFGFGLAQQVMPHLKDAQDGKSSFQLTTIMSFVKQSAASTVAQGLKPGASVWDAVAEPITQLVQESSSLLSEVSEPSVVTKITGIAPWITRVEQIKASLAVNVEADRKLAQVSDEMQGLVRNIKAKDQHIQETNVKIELMERRMEAAKRQADMVVELEAELAKARKEKQAYDEAMEQLQTDLDALEQDNAKLKAQTAAGERQAAGPQQPEMESVPVEGSLETSYLLEQVDALRGTVRFLRTENSFLKGQDLLREIEALPRLESISRMPTPALDPSASSDEDSDDDYLRTPPTLRSLTSETKLLYHDVIKFSSSPRVVDLSKLNERRAQAKSGRVWLPRKETPAYHLMERKREAEALSRRVRGLLERASAL</sequence>
<evidence type="ECO:0000256" key="9">
    <source>
        <dbReference type="SAM" id="MobiDB-lite"/>
    </source>
</evidence>
<dbReference type="Pfam" id="PF01302">
    <property type="entry name" value="CAP_GLY"/>
    <property type="match status" value="1"/>
</dbReference>
<gene>
    <name evidence="11" type="ORF">BD626DRAFT_564083</name>
</gene>
<dbReference type="SMART" id="SM01052">
    <property type="entry name" value="CAP_GLY"/>
    <property type="match status" value="1"/>
</dbReference>
<feature type="compositionally biased region" description="Pro residues" evidence="9">
    <location>
        <begin position="209"/>
        <end position="218"/>
    </location>
</feature>
<dbReference type="GO" id="GO:0005874">
    <property type="term" value="C:microtubule"/>
    <property type="evidence" value="ECO:0007669"/>
    <property type="project" value="UniProtKB-KW"/>
</dbReference>
<dbReference type="InterPro" id="IPR000938">
    <property type="entry name" value="CAP-Gly_domain"/>
</dbReference>
<protein>
    <submittedName>
        <fullName evidence="11">Dynein associated protein-domain-containing protein</fullName>
    </submittedName>
</protein>
<feature type="domain" description="CAP-Gly" evidence="10">
    <location>
        <begin position="24"/>
        <end position="66"/>
    </location>
</feature>
<dbReference type="GO" id="GO:0005814">
    <property type="term" value="C:centriole"/>
    <property type="evidence" value="ECO:0007669"/>
    <property type="project" value="UniProtKB-SubCell"/>
</dbReference>
<evidence type="ECO:0000313" key="11">
    <source>
        <dbReference type="EMBL" id="TRM70450.1"/>
    </source>
</evidence>
<dbReference type="GO" id="GO:0051286">
    <property type="term" value="C:cell tip"/>
    <property type="evidence" value="ECO:0007669"/>
    <property type="project" value="TreeGrafter"/>
</dbReference>
<dbReference type="InterPro" id="IPR036859">
    <property type="entry name" value="CAP-Gly_dom_sf"/>
</dbReference>
<feature type="compositionally biased region" description="Polar residues" evidence="9">
    <location>
        <begin position="98"/>
        <end position="112"/>
    </location>
</feature>
<proteinExistence type="inferred from homology"/>
<dbReference type="GO" id="GO:0051301">
    <property type="term" value="P:cell division"/>
    <property type="evidence" value="ECO:0007669"/>
    <property type="project" value="UniProtKB-KW"/>
</dbReference>
<dbReference type="GO" id="GO:0030286">
    <property type="term" value="C:dynein complex"/>
    <property type="evidence" value="ECO:0007669"/>
    <property type="project" value="UniProtKB-KW"/>
</dbReference>
<dbReference type="PROSITE" id="PS50245">
    <property type="entry name" value="CAP_GLY_2"/>
    <property type="match status" value="1"/>
</dbReference>
<dbReference type="EMBL" id="VDMD01000001">
    <property type="protein sequence ID" value="TRM70450.1"/>
    <property type="molecule type" value="Genomic_DNA"/>
</dbReference>
<dbReference type="AlphaFoldDB" id="A0A550D082"/>
<evidence type="ECO:0000256" key="1">
    <source>
        <dbReference type="ARBA" id="ARBA00004245"/>
    </source>
</evidence>
<keyword evidence="3" id="KW-0963">Cytoplasm</keyword>
<evidence type="ECO:0000256" key="4">
    <source>
        <dbReference type="ARBA" id="ARBA00022701"/>
    </source>
</evidence>
<comment type="caution">
    <text evidence="11">The sequence shown here is derived from an EMBL/GenBank/DDBJ whole genome shotgun (WGS) entry which is preliminary data.</text>
</comment>
<evidence type="ECO:0000256" key="6">
    <source>
        <dbReference type="ARBA" id="ARBA00023054"/>
    </source>
</evidence>
<comment type="subcellular location">
    <subcellularLocation>
        <location evidence="1">Cytoplasm</location>
        <location evidence="1">Cytoskeleton</location>
    </subcellularLocation>
</comment>
<keyword evidence="4" id="KW-0493">Microtubule</keyword>
<dbReference type="Pfam" id="PF12455">
    <property type="entry name" value="Dynactin"/>
    <property type="match status" value="1"/>
</dbReference>
<comment type="similarity">
    <text evidence="2">Belongs to the dynactin 150 kDa subunit family.</text>
</comment>
<keyword evidence="5" id="KW-0243">Dynein</keyword>
<dbReference type="Gene3D" id="2.30.30.190">
    <property type="entry name" value="CAP Gly-rich-like domain"/>
    <property type="match status" value="1"/>
</dbReference>
<dbReference type="GO" id="GO:0000743">
    <property type="term" value="P:nuclear migration involved in conjugation with cellular fusion"/>
    <property type="evidence" value="ECO:0007669"/>
    <property type="project" value="TreeGrafter"/>
</dbReference>
<evidence type="ECO:0000256" key="8">
    <source>
        <dbReference type="SAM" id="Coils"/>
    </source>
</evidence>
<dbReference type="STRING" id="97359.A0A550D082"/>
<dbReference type="GO" id="GO:0000132">
    <property type="term" value="P:establishment of mitotic spindle orientation"/>
    <property type="evidence" value="ECO:0007669"/>
    <property type="project" value="TreeGrafter"/>
</dbReference>
<dbReference type="SUPFAM" id="SSF74924">
    <property type="entry name" value="Cap-Gly domain"/>
    <property type="match status" value="1"/>
</dbReference>
<evidence type="ECO:0000256" key="5">
    <source>
        <dbReference type="ARBA" id="ARBA00023017"/>
    </source>
</evidence>
<dbReference type="GO" id="GO:0005819">
    <property type="term" value="C:spindle"/>
    <property type="evidence" value="ECO:0007669"/>
    <property type="project" value="UniProtKB-SubCell"/>
</dbReference>
<feature type="compositionally biased region" description="Low complexity" evidence="9">
    <location>
        <begin position="113"/>
        <end position="138"/>
    </location>
</feature>
<feature type="coiled-coil region" evidence="8">
    <location>
        <begin position="282"/>
        <end position="605"/>
    </location>
</feature>
<feature type="compositionally biased region" description="Polar residues" evidence="9">
    <location>
        <begin position="149"/>
        <end position="168"/>
    </location>
</feature>
<feature type="region of interest" description="Disordered" evidence="9">
    <location>
        <begin position="1131"/>
        <end position="1157"/>
    </location>
</feature>
<keyword evidence="12" id="KW-1185">Reference proteome</keyword>
<evidence type="ECO:0000256" key="7">
    <source>
        <dbReference type="ARBA" id="ARBA00023212"/>
    </source>
</evidence>
<dbReference type="PANTHER" id="PTHR18916">
    <property type="entry name" value="DYNACTIN 1-RELATED MICROTUBULE-BINDING"/>
    <property type="match status" value="1"/>
</dbReference>
<reference evidence="11 12" key="1">
    <citation type="journal article" date="2019" name="New Phytol.">
        <title>Comparative genomics reveals unique wood-decay strategies and fruiting body development in the Schizophyllaceae.</title>
        <authorList>
            <person name="Almasi E."/>
            <person name="Sahu N."/>
            <person name="Krizsan K."/>
            <person name="Balint B."/>
            <person name="Kovacs G.M."/>
            <person name="Kiss B."/>
            <person name="Cseklye J."/>
            <person name="Drula E."/>
            <person name="Henrissat B."/>
            <person name="Nagy I."/>
            <person name="Chovatia M."/>
            <person name="Adam C."/>
            <person name="LaButti K."/>
            <person name="Lipzen A."/>
            <person name="Riley R."/>
            <person name="Grigoriev I.V."/>
            <person name="Nagy L.G."/>
        </authorList>
    </citation>
    <scope>NUCLEOTIDE SEQUENCE [LARGE SCALE GENOMIC DNA]</scope>
    <source>
        <strain evidence="11 12">NL-1724</strain>
    </source>
</reference>
<feature type="region of interest" description="Disordered" evidence="9">
    <location>
        <begin position="76"/>
        <end position="243"/>
    </location>
</feature>
<dbReference type="Proteomes" id="UP000320762">
    <property type="component" value="Unassembled WGS sequence"/>
</dbReference>
<organism evidence="11 12">
    <name type="scientific">Schizophyllum amplum</name>
    <dbReference type="NCBI Taxonomy" id="97359"/>
    <lineage>
        <taxon>Eukaryota</taxon>
        <taxon>Fungi</taxon>
        <taxon>Dikarya</taxon>
        <taxon>Basidiomycota</taxon>
        <taxon>Agaricomycotina</taxon>
        <taxon>Agaricomycetes</taxon>
        <taxon>Agaricomycetidae</taxon>
        <taxon>Agaricales</taxon>
        <taxon>Schizophyllaceae</taxon>
        <taxon>Schizophyllum</taxon>
    </lineage>
</organism>
<accession>A0A550D082</accession>
<keyword evidence="7" id="KW-0206">Cytoskeleton</keyword>
<dbReference type="GO" id="GO:0005816">
    <property type="term" value="C:spindle pole body"/>
    <property type="evidence" value="ECO:0007669"/>
    <property type="project" value="TreeGrafter"/>
</dbReference>
<evidence type="ECO:0000313" key="12">
    <source>
        <dbReference type="Proteomes" id="UP000320762"/>
    </source>
</evidence>
<evidence type="ECO:0000259" key="10">
    <source>
        <dbReference type="PROSITE" id="PS50245"/>
    </source>
</evidence>
<feature type="compositionally biased region" description="Low complexity" evidence="9">
    <location>
        <begin position="219"/>
        <end position="230"/>
    </location>
</feature>